<organism evidence="3">
    <name type="scientific">Tanacetum cinerariifolium</name>
    <name type="common">Dalmatian daisy</name>
    <name type="synonym">Chrysanthemum cinerariifolium</name>
    <dbReference type="NCBI Taxonomy" id="118510"/>
    <lineage>
        <taxon>Eukaryota</taxon>
        <taxon>Viridiplantae</taxon>
        <taxon>Streptophyta</taxon>
        <taxon>Embryophyta</taxon>
        <taxon>Tracheophyta</taxon>
        <taxon>Spermatophyta</taxon>
        <taxon>Magnoliopsida</taxon>
        <taxon>eudicotyledons</taxon>
        <taxon>Gunneridae</taxon>
        <taxon>Pentapetalae</taxon>
        <taxon>asterids</taxon>
        <taxon>campanulids</taxon>
        <taxon>Asterales</taxon>
        <taxon>Asteraceae</taxon>
        <taxon>Asteroideae</taxon>
        <taxon>Anthemideae</taxon>
        <taxon>Anthemidinae</taxon>
        <taxon>Tanacetum</taxon>
    </lineage>
</organism>
<accession>A0A699QKA1</accession>
<name>A0A699QKA1_TANCI</name>
<proteinExistence type="predicted"/>
<protein>
    <recommendedName>
        <fullName evidence="2">No apical meristem-associated C-terminal domain-containing protein</fullName>
    </recommendedName>
</protein>
<feature type="compositionally biased region" description="Basic and acidic residues" evidence="1">
    <location>
        <begin position="64"/>
        <end position="77"/>
    </location>
</feature>
<gene>
    <name evidence="3" type="ORF">Tci_844156</name>
</gene>
<feature type="non-terminal residue" evidence="3">
    <location>
        <position position="1"/>
    </location>
</feature>
<evidence type="ECO:0000259" key="2">
    <source>
        <dbReference type="Pfam" id="PF14303"/>
    </source>
</evidence>
<dbReference type="Pfam" id="PF14303">
    <property type="entry name" value="NAM-associated"/>
    <property type="match status" value="1"/>
</dbReference>
<reference evidence="3" key="1">
    <citation type="journal article" date="2019" name="Sci. Rep.">
        <title>Draft genome of Tanacetum cinerariifolium, the natural source of mosquito coil.</title>
        <authorList>
            <person name="Yamashiro T."/>
            <person name="Shiraishi A."/>
            <person name="Satake H."/>
            <person name="Nakayama K."/>
        </authorList>
    </citation>
    <scope>NUCLEOTIDE SEQUENCE</scope>
</reference>
<dbReference type="AlphaFoldDB" id="A0A699QKA1"/>
<dbReference type="InterPro" id="IPR029466">
    <property type="entry name" value="NAM-associated_C"/>
</dbReference>
<evidence type="ECO:0000256" key="1">
    <source>
        <dbReference type="SAM" id="MobiDB-lite"/>
    </source>
</evidence>
<evidence type="ECO:0000313" key="3">
    <source>
        <dbReference type="EMBL" id="GFC72186.1"/>
    </source>
</evidence>
<sequence length="140" mass="16005">RHCWGILKDSPRWMQSEVLKFSAKSGGGSKRYKSFGSSSFNIESGKASINLNANFRDDEVPEIRRPMGRDKAKDATKKKGSRALGSSSMNDEALARLMVTRMASQEKEERLSFLEIKRRKVKCREKEVRAEIKAKYNLPY</sequence>
<feature type="domain" description="No apical meristem-associated C-terminal" evidence="2">
    <location>
        <begin position="2"/>
        <end position="127"/>
    </location>
</feature>
<comment type="caution">
    <text evidence="3">The sequence shown here is derived from an EMBL/GenBank/DDBJ whole genome shotgun (WGS) entry which is preliminary data.</text>
</comment>
<feature type="region of interest" description="Disordered" evidence="1">
    <location>
        <begin position="64"/>
        <end position="87"/>
    </location>
</feature>
<dbReference type="EMBL" id="BKCJ011036684">
    <property type="protein sequence ID" value="GFC72186.1"/>
    <property type="molecule type" value="Genomic_DNA"/>
</dbReference>